<gene>
    <name evidence="1" type="ORF">Baya_1034</name>
</gene>
<accession>A0A556TK08</accession>
<proteinExistence type="predicted"/>
<keyword evidence="2" id="KW-1185">Reference proteome</keyword>
<sequence>MSSRFSFPFFTARLATVNDGNRDANNAACTAVQVFNHENGEKLSSDGFGDFDWSEDTKPYAQQACDALSVPIPFCPSQQ</sequence>
<reference evidence="1 2" key="1">
    <citation type="journal article" date="2019" name="Genome Biol. Evol.">
        <title>Whole-Genome Sequencing of the Giant Devil Catfish, Bagarius yarrelli.</title>
        <authorList>
            <person name="Jiang W."/>
            <person name="Lv Y."/>
            <person name="Cheng L."/>
            <person name="Yang K."/>
            <person name="Chao B."/>
            <person name="Wang X."/>
            <person name="Li Y."/>
            <person name="Pan X."/>
            <person name="You X."/>
            <person name="Zhang Y."/>
            <person name="Yang J."/>
            <person name="Li J."/>
            <person name="Zhang X."/>
            <person name="Liu S."/>
            <person name="Sun C."/>
            <person name="Yang J."/>
            <person name="Shi Q."/>
        </authorList>
    </citation>
    <scope>NUCLEOTIDE SEQUENCE [LARGE SCALE GENOMIC DNA]</scope>
    <source>
        <strain evidence="1">JWS20170419001</strain>
        <tissue evidence="1">Muscle</tissue>
    </source>
</reference>
<name>A0A556TK08_BAGYA</name>
<dbReference type="EMBL" id="VCAZ01000003">
    <property type="protein sequence ID" value="TSK16163.1"/>
    <property type="molecule type" value="Genomic_DNA"/>
</dbReference>
<evidence type="ECO:0000313" key="1">
    <source>
        <dbReference type="EMBL" id="TSK16163.1"/>
    </source>
</evidence>
<protein>
    <submittedName>
        <fullName evidence="1">Uncharacterized protein</fullName>
    </submittedName>
</protein>
<dbReference type="Proteomes" id="UP000319801">
    <property type="component" value="Unassembled WGS sequence"/>
</dbReference>
<organism evidence="1 2">
    <name type="scientific">Bagarius yarrelli</name>
    <name type="common">Goonch</name>
    <name type="synonym">Bagrus yarrelli</name>
    <dbReference type="NCBI Taxonomy" id="175774"/>
    <lineage>
        <taxon>Eukaryota</taxon>
        <taxon>Metazoa</taxon>
        <taxon>Chordata</taxon>
        <taxon>Craniata</taxon>
        <taxon>Vertebrata</taxon>
        <taxon>Euteleostomi</taxon>
        <taxon>Actinopterygii</taxon>
        <taxon>Neopterygii</taxon>
        <taxon>Teleostei</taxon>
        <taxon>Ostariophysi</taxon>
        <taxon>Siluriformes</taxon>
        <taxon>Sisoridae</taxon>
        <taxon>Sisorinae</taxon>
        <taxon>Bagarius</taxon>
    </lineage>
</organism>
<dbReference type="AlphaFoldDB" id="A0A556TK08"/>
<evidence type="ECO:0000313" key="2">
    <source>
        <dbReference type="Proteomes" id="UP000319801"/>
    </source>
</evidence>
<comment type="caution">
    <text evidence="1">The sequence shown here is derived from an EMBL/GenBank/DDBJ whole genome shotgun (WGS) entry which is preliminary data.</text>
</comment>